<proteinExistence type="predicted"/>
<evidence type="ECO:0000313" key="7">
    <source>
        <dbReference type="Proteomes" id="UP001529340"/>
    </source>
</evidence>
<reference evidence="6" key="2">
    <citation type="submission" date="2023-06" db="EMBL/GenBank/DDBJ databases">
        <authorList>
            <person name="Zeman M."/>
            <person name="Kubasova T."/>
            <person name="Jahodarova E."/>
            <person name="Nykrynova M."/>
            <person name="Rychlik I."/>
        </authorList>
    </citation>
    <scope>NUCLEOTIDE SEQUENCE</scope>
    <source>
        <strain evidence="6">ET39</strain>
    </source>
</reference>
<evidence type="ECO:0000256" key="2">
    <source>
        <dbReference type="ARBA" id="ARBA00022553"/>
    </source>
</evidence>
<dbReference type="InterPro" id="IPR051839">
    <property type="entry name" value="RD_transcriptional_regulator"/>
</dbReference>
<keyword evidence="4" id="KW-0804">Transcription</keyword>
<keyword evidence="3" id="KW-0805">Transcription regulation</keyword>
<evidence type="ECO:0000256" key="4">
    <source>
        <dbReference type="ARBA" id="ARBA00023163"/>
    </source>
</evidence>
<dbReference type="Proteomes" id="UP001529340">
    <property type="component" value="Unassembled WGS sequence"/>
</dbReference>
<dbReference type="SUPFAM" id="SSF46689">
    <property type="entry name" value="Homeodomain-like"/>
    <property type="match status" value="1"/>
</dbReference>
<keyword evidence="2" id="KW-0597">Phosphoprotein</keyword>
<evidence type="ECO:0000256" key="1">
    <source>
        <dbReference type="ARBA" id="ARBA00022473"/>
    </source>
</evidence>
<comment type="caution">
    <text evidence="6">The sequence shown here is derived from an EMBL/GenBank/DDBJ whole genome shotgun (WGS) entry which is preliminary data.</text>
</comment>
<sequence length="99" mass="11054">MSKSKKRKTFDNEFKNKAVQYVNEHSELSRAQAAANLGIGQSTLSRWLKEARESDDGKINAPGSGNYQSDVAKENARLKRELCDTKDALEILKKAISIL</sequence>
<dbReference type="PROSITE" id="PS50960">
    <property type="entry name" value="HTH_PSQ"/>
    <property type="match status" value="1"/>
</dbReference>
<evidence type="ECO:0000313" key="6">
    <source>
        <dbReference type="EMBL" id="MDM8158095.1"/>
    </source>
</evidence>
<dbReference type="InterPro" id="IPR002514">
    <property type="entry name" value="Transposase_8"/>
</dbReference>
<evidence type="ECO:0000259" key="5">
    <source>
        <dbReference type="PROSITE" id="PS50960"/>
    </source>
</evidence>
<dbReference type="PANTHER" id="PTHR33215">
    <property type="entry name" value="PROTEIN DISTAL ANTENNA"/>
    <property type="match status" value="1"/>
</dbReference>
<reference evidence="6" key="1">
    <citation type="submission" date="2023-06" db="EMBL/GenBank/DDBJ databases">
        <title>Identification and characterization of horizontal gene transfer across gut microbiota members of farm animals based on homology search.</title>
        <authorList>
            <person name="Schwarzerova J."/>
            <person name="Nykrynova M."/>
            <person name="Jureckova K."/>
            <person name="Cejkova D."/>
            <person name="Rychlik I."/>
        </authorList>
    </citation>
    <scope>NUCLEOTIDE SEQUENCE</scope>
    <source>
        <strain evidence="6">ET39</strain>
    </source>
</reference>
<gene>
    <name evidence="6" type="ORF">QUV96_10690</name>
</gene>
<dbReference type="PANTHER" id="PTHR33215:SF13">
    <property type="entry name" value="PROTEIN DISTAL ANTENNA"/>
    <property type="match status" value="1"/>
</dbReference>
<dbReference type="Gene3D" id="1.10.10.60">
    <property type="entry name" value="Homeodomain-like"/>
    <property type="match status" value="1"/>
</dbReference>
<feature type="domain" description="HTH psq-type" evidence="5">
    <location>
        <begin position="1"/>
        <end position="54"/>
    </location>
</feature>
<dbReference type="EMBL" id="JAUDCG010000073">
    <property type="protein sequence ID" value="MDM8158095.1"/>
    <property type="molecule type" value="Genomic_DNA"/>
</dbReference>
<protein>
    <submittedName>
        <fullName evidence="6">Transposase</fullName>
    </submittedName>
</protein>
<dbReference type="InterPro" id="IPR007889">
    <property type="entry name" value="HTH_Psq"/>
</dbReference>
<dbReference type="RefSeq" id="WP_289608521.1">
    <property type="nucleotide sequence ID" value="NZ_JAUDCG010000073.1"/>
</dbReference>
<keyword evidence="1" id="KW-0217">Developmental protein</keyword>
<organism evidence="6 7">
    <name type="scientific">Amedibacillus dolichus</name>
    <dbReference type="NCBI Taxonomy" id="31971"/>
    <lineage>
        <taxon>Bacteria</taxon>
        <taxon>Bacillati</taxon>
        <taxon>Bacillota</taxon>
        <taxon>Erysipelotrichia</taxon>
        <taxon>Erysipelotrichales</taxon>
        <taxon>Erysipelotrichaceae</taxon>
        <taxon>Amedibacillus</taxon>
    </lineage>
</organism>
<dbReference type="Pfam" id="PF01527">
    <property type="entry name" value="HTH_Tnp_1"/>
    <property type="match status" value="1"/>
</dbReference>
<keyword evidence="7" id="KW-1185">Reference proteome</keyword>
<dbReference type="InterPro" id="IPR009057">
    <property type="entry name" value="Homeodomain-like_sf"/>
</dbReference>
<name>A0ABT7UGL2_9FIRM</name>
<evidence type="ECO:0000256" key="3">
    <source>
        <dbReference type="ARBA" id="ARBA00023015"/>
    </source>
</evidence>
<accession>A0ABT7UGL2</accession>